<dbReference type="InterPro" id="IPR033717">
    <property type="entry name" value="UDPK"/>
</dbReference>
<evidence type="ECO:0008006" key="22">
    <source>
        <dbReference type="Google" id="ProtNLM"/>
    </source>
</evidence>
<evidence type="ECO:0000256" key="16">
    <source>
        <dbReference type="PIRSR" id="PIRSR600829-2"/>
    </source>
</evidence>
<protein>
    <recommendedName>
        <fullName evidence="22">Diacylglycerol kinase</fullName>
    </recommendedName>
</protein>
<evidence type="ECO:0000256" key="6">
    <source>
        <dbReference type="ARBA" id="ARBA00022692"/>
    </source>
</evidence>
<dbReference type="GO" id="GO:0005886">
    <property type="term" value="C:plasma membrane"/>
    <property type="evidence" value="ECO:0007669"/>
    <property type="project" value="UniProtKB-SubCell"/>
</dbReference>
<dbReference type="Gene3D" id="1.10.287.3610">
    <property type="match status" value="1"/>
</dbReference>
<feature type="active site" description="Proton acceptor" evidence="15">
    <location>
        <position position="71"/>
    </location>
</feature>
<keyword evidence="8" id="KW-0418">Kinase</keyword>
<evidence type="ECO:0000256" key="14">
    <source>
        <dbReference type="ARBA" id="ARBA00023264"/>
    </source>
</evidence>
<evidence type="ECO:0000256" key="15">
    <source>
        <dbReference type="PIRSR" id="PIRSR600829-1"/>
    </source>
</evidence>
<feature type="transmembrane region" description="Helical" evidence="19">
    <location>
        <begin position="98"/>
        <end position="123"/>
    </location>
</feature>
<evidence type="ECO:0000256" key="13">
    <source>
        <dbReference type="ARBA" id="ARBA00023209"/>
    </source>
</evidence>
<evidence type="ECO:0000256" key="7">
    <source>
        <dbReference type="ARBA" id="ARBA00022741"/>
    </source>
</evidence>
<keyword evidence="5" id="KW-0808">Transferase</keyword>
<evidence type="ECO:0000256" key="9">
    <source>
        <dbReference type="ARBA" id="ARBA00022840"/>
    </source>
</evidence>
<keyword evidence="18" id="KW-0479">Metal-binding</keyword>
<reference evidence="21" key="1">
    <citation type="submission" date="2017-09" db="EMBL/GenBank/DDBJ databases">
        <title>Depth-based differentiation of microbial function through sediment-hosted aquifers and enrichment of novel symbionts in the deep terrestrial subsurface.</title>
        <authorList>
            <person name="Probst A.J."/>
            <person name="Ladd B."/>
            <person name="Jarett J.K."/>
            <person name="Geller-Mcgrath D.E."/>
            <person name="Sieber C.M.K."/>
            <person name="Emerson J.B."/>
            <person name="Anantharaman K."/>
            <person name="Thomas B.C."/>
            <person name="Malmstrom R."/>
            <person name="Stieglmeier M."/>
            <person name="Klingl A."/>
            <person name="Woyke T."/>
            <person name="Ryan C.M."/>
            <person name="Banfield J.F."/>
        </authorList>
    </citation>
    <scope>NUCLEOTIDE SEQUENCE [LARGE SCALE GENOMIC DNA]</scope>
</reference>
<feature type="binding site" evidence="18">
    <location>
        <position position="78"/>
    </location>
    <ligand>
        <name>a divalent metal cation</name>
        <dbReference type="ChEBI" id="CHEBI:60240"/>
    </ligand>
</feature>
<dbReference type="PANTHER" id="PTHR34299">
    <property type="entry name" value="DIACYLGLYCEROL KINASE"/>
    <property type="match status" value="1"/>
</dbReference>
<sequence length="128" mass="14045">MVAKIRESIDKHVKSHTHAWNGLYLIINSQLNFRVELFIGVIVVIAGFYFRLTLIEWYGIIFSSTLVLLAESLNSAIEKACDAITTQHHGAIKYAKDVSAGAVLVAAGAAIVVGFFVFGPYLIPLLPR</sequence>
<feature type="binding site" evidence="17">
    <location>
        <begin position="96"/>
        <end position="97"/>
    </location>
    <ligand>
        <name>ATP</name>
        <dbReference type="ChEBI" id="CHEBI:30616"/>
    </ligand>
</feature>
<feature type="transmembrane region" description="Helical" evidence="19">
    <location>
        <begin position="33"/>
        <end position="51"/>
    </location>
</feature>
<dbReference type="CDD" id="cd14265">
    <property type="entry name" value="UDPK_IM_like"/>
    <property type="match status" value="1"/>
</dbReference>
<keyword evidence="4" id="KW-0444">Lipid biosynthesis</keyword>
<evidence type="ECO:0000256" key="11">
    <source>
        <dbReference type="ARBA" id="ARBA00023098"/>
    </source>
</evidence>
<feature type="binding site" evidence="17">
    <location>
        <position position="78"/>
    </location>
    <ligand>
        <name>ATP</name>
        <dbReference type="ChEBI" id="CHEBI:30616"/>
    </ligand>
</feature>
<dbReference type="Pfam" id="PF01219">
    <property type="entry name" value="DAGK_prokar"/>
    <property type="match status" value="1"/>
</dbReference>
<dbReference type="AlphaFoldDB" id="A0A2M7W0Y5"/>
<evidence type="ECO:0000256" key="2">
    <source>
        <dbReference type="ARBA" id="ARBA00005967"/>
    </source>
</evidence>
<keyword evidence="6 19" id="KW-0812">Transmembrane</keyword>
<name>A0A2M7W0Y5_9BACT</name>
<evidence type="ECO:0000256" key="18">
    <source>
        <dbReference type="PIRSR" id="PIRSR600829-4"/>
    </source>
</evidence>
<evidence type="ECO:0000313" key="20">
    <source>
        <dbReference type="EMBL" id="PJA12261.1"/>
    </source>
</evidence>
<gene>
    <name evidence="20" type="ORF">COX64_04810</name>
</gene>
<keyword evidence="3" id="KW-1003">Cell membrane</keyword>
<dbReference type="InterPro" id="IPR000829">
    <property type="entry name" value="DAGK"/>
</dbReference>
<dbReference type="GO" id="GO:0005524">
    <property type="term" value="F:ATP binding"/>
    <property type="evidence" value="ECO:0007669"/>
    <property type="project" value="UniProtKB-KW"/>
</dbReference>
<comment type="subcellular location">
    <subcellularLocation>
        <location evidence="1">Cell membrane</location>
        <topology evidence="1">Multi-pass membrane protein</topology>
    </subcellularLocation>
</comment>
<dbReference type="PANTHER" id="PTHR34299:SF1">
    <property type="entry name" value="DIACYLGLYCEROL KINASE"/>
    <property type="match status" value="1"/>
</dbReference>
<dbReference type="GO" id="GO:0008654">
    <property type="term" value="P:phospholipid biosynthetic process"/>
    <property type="evidence" value="ECO:0007669"/>
    <property type="project" value="UniProtKB-KW"/>
</dbReference>
<keyword evidence="14" id="KW-1208">Phospholipid metabolism</keyword>
<evidence type="ECO:0000256" key="3">
    <source>
        <dbReference type="ARBA" id="ARBA00022475"/>
    </source>
</evidence>
<keyword evidence="12 19" id="KW-0472">Membrane</keyword>
<dbReference type="InterPro" id="IPR036945">
    <property type="entry name" value="DAGK_sf"/>
</dbReference>
<evidence type="ECO:0000256" key="1">
    <source>
        <dbReference type="ARBA" id="ARBA00004651"/>
    </source>
</evidence>
<proteinExistence type="inferred from homology"/>
<keyword evidence="9 17" id="KW-0067">ATP-binding</keyword>
<feature type="transmembrane region" description="Helical" evidence="19">
    <location>
        <begin position="57"/>
        <end position="77"/>
    </location>
</feature>
<keyword evidence="11" id="KW-0443">Lipid metabolism</keyword>
<accession>A0A2M7W0Y5</accession>
<comment type="similarity">
    <text evidence="2">Belongs to the bacterial diacylglycerol kinase family.</text>
</comment>
<comment type="caution">
    <text evidence="20">The sequence shown here is derived from an EMBL/GenBank/DDBJ whole genome shotgun (WGS) entry which is preliminary data.</text>
</comment>
<comment type="cofactor">
    <cofactor evidence="18">
        <name>Mg(2+)</name>
        <dbReference type="ChEBI" id="CHEBI:18420"/>
    </cofactor>
    <text evidence="18">Mn(2+), Zn(2+), Cd(2+) and Co(2+) support activity to lesser extents.</text>
</comment>
<dbReference type="Proteomes" id="UP000228952">
    <property type="component" value="Unassembled WGS sequence"/>
</dbReference>
<evidence type="ECO:0000256" key="19">
    <source>
        <dbReference type="SAM" id="Phobius"/>
    </source>
</evidence>
<organism evidence="20 21">
    <name type="scientific">Candidatus Dojkabacteria bacterium CG_4_10_14_0_2_um_filter_Dojkabacteria_WS6_41_15</name>
    <dbReference type="NCBI Taxonomy" id="2014249"/>
    <lineage>
        <taxon>Bacteria</taxon>
        <taxon>Candidatus Dojkabacteria</taxon>
    </lineage>
</organism>
<evidence type="ECO:0000256" key="17">
    <source>
        <dbReference type="PIRSR" id="PIRSR600829-3"/>
    </source>
</evidence>
<dbReference type="GO" id="GO:0046872">
    <property type="term" value="F:metal ion binding"/>
    <property type="evidence" value="ECO:0007669"/>
    <property type="project" value="UniProtKB-KW"/>
</dbReference>
<keyword evidence="7 17" id="KW-0547">Nucleotide-binding</keyword>
<evidence type="ECO:0000256" key="4">
    <source>
        <dbReference type="ARBA" id="ARBA00022516"/>
    </source>
</evidence>
<keyword evidence="10 19" id="KW-1133">Transmembrane helix</keyword>
<evidence type="ECO:0000313" key="21">
    <source>
        <dbReference type="Proteomes" id="UP000228952"/>
    </source>
</evidence>
<keyword evidence="13" id="KW-0594">Phospholipid biosynthesis</keyword>
<feature type="binding site" evidence="16">
    <location>
        <position position="71"/>
    </location>
    <ligand>
        <name>substrate</name>
    </ligand>
</feature>
<evidence type="ECO:0000256" key="8">
    <source>
        <dbReference type="ARBA" id="ARBA00022777"/>
    </source>
</evidence>
<dbReference type="EMBL" id="PFQB01000120">
    <property type="protein sequence ID" value="PJA12261.1"/>
    <property type="molecule type" value="Genomic_DNA"/>
</dbReference>
<evidence type="ECO:0000256" key="12">
    <source>
        <dbReference type="ARBA" id="ARBA00023136"/>
    </source>
</evidence>
<keyword evidence="18" id="KW-0460">Magnesium</keyword>
<evidence type="ECO:0000256" key="5">
    <source>
        <dbReference type="ARBA" id="ARBA00022679"/>
    </source>
</evidence>
<evidence type="ECO:0000256" key="10">
    <source>
        <dbReference type="ARBA" id="ARBA00022989"/>
    </source>
</evidence>
<dbReference type="GO" id="GO:0016301">
    <property type="term" value="F:kinase activity"/>
    <property type="evidence" value="ECO:0007669"/>
    <property type="project" value="UniProtKB-KW"/>
</dbReference>